<reference evidence="11" key="1">
    <citation type="submission" date="2023-06" db="EMBL/GenBank/DDBJ databases">
        <title>Egi l300058.</title>
        <authorList>
            <person name="Gao L."/>
            <person name="Fang B.-Z."/>
            <person name="Li W.-J."/>
        </authorList>
    </citation>
    <scope>NUCLEOTIDE SEQUENCE</scope>
    <source>
        <strain evidence="11">EGI L300058</strain>
    </source>
</reference>
<gene>
    <name evidence="11" type="ORF">QQX02_07590</name>
</gene>
<dbReference type="PANTHER" id="PTHR31983:SF0">
    <property type="entry name" value="GLUCAN ENDO-1,3-BETA-D-GLUCOSIDASE 2"/>
    <property type="match status" value="1"/>
</dbReference>
<keyword evidence="5" id="KW-0119">Carbohydrate metabolism</keyword>
<sequence>MSVRRTAALTVCAAMAAGASACAGGGDVEPAATTTSPVAVHSLPERPLPEDVVTRVADDLAPPTNRWYSSLAFGASGLPVFPKPLAVTAADGGFGLGLTAPEASADVILAPARTDIAVSIAGAEGPGVVTAADPVAVTVTWGDASMSLAQGWPAVGLTAHSALESEVSVAFAPAGGKVSTAAVDGRVYGVVVDGGDIDGTTLTLDEGGTAQFFAVPDGGDATAFADALGDVVTAVAWSGWAGEDVATTSLDYGTPTVVTMPQARADGAELKCDLGTYATINGPYAVCRAQDVAWDVAAVAPRAALDLDGLTDAERTAIRKALAEDVAAQPELPVDTYFGAKALSRLATLLTIARALDEEALAEDLASVLSEQLRMWGDPERCATETDRCFVYDSLLEGVVGYATAFGSEEFNDHHFHYGYLLHAAAVLGSESPEIVDEIGPVMDLLAADIAHGVGGPMPAIRAFDPVEGHSWASGFSPFADGNNQESSSEAVAAWNAVALWAQVRGDATLEERARWLLASEADAARRLWLAPDLTSFSGFDHTIVALQWGAKRDYATWFSPEPNAMLGIQLIPASPAQAVPLAQVGPERIEQAVAEAAPHGFDVQFGDYLLMYRALAGDSQRTIAWEQARSLPATAIDDGNSRTAMLAWIAAAP</sequence>
<dbReference type="PROSITE" id="PS51257">
    <property type="entry name" value="PROKAR_LIPOPROTEIN"/>
    <property type="match status" value="1"/>
</dbReference>
<evidence type="ECO:0000256" key="1">
    <source>
        <dbReference type="ARBA" id="ARBA00000382"/>
    </source>
</evidence>
<dbReference type="EC" id="3.2.1.39" evidence="3"/>
<comment type="catalytic activity">
    <reaction evidence="1">
        <text>Hydrolysis of (1-&gt;3)-beta-D-glucosidic linkages in (1-&gt;3)-beta-D-glucans.</text>
        <dbReference type="EC" id="3.2.1.39"/>
    </reaction>
</comment>
<feature type="domain" description="Glycosyl hydrolase family 81 C-terminal" evidence="10">
    <location>
        <begin position="315"/>
        <end position="645"/>
    </location>
</feature>
<evidence type="ECO:0000259" key="10">
    <source>
        <dbReference type="Pfam" id="PF17652"/>
    </source>
</evidence>
<keyword evidence="12" id="KW-1185">Reference proteome</keyword>
<dbReference type="Proteomes" id="UP001172708">
    <property type="component" value="Unassembled WGS sequence"/>
</dbReference>
<keyword evidence="6" id="KW-0326">Glycosidase</keyword>
<dbReference type="RefSeq" id="WP_301142243.1">
    <property type="nucleotide sequence ID" value="NZ_JAUHQA010000001.1"/>
</dbReference>
<dbReference type="PANTHER" id="PTHR31983">
    <property type="entry name" value="ENDO-1,3(4)-BETA-GLUCANASE 1"/>
    <property type="match status" value="1"/>
</dbReference>
<evidence type="ECO:0000256" key="3">
    <source>
        <dbReference type="ARBA" id="ARBA00012780"/>
    </source>
</evidence>
<dbReference type="Pfam" id="PF17652">
    <property type="entry name" value="Glyco_hydro81C"/>
    <property type="match status" value="1"/>
</dbReference>
<name>A0ABT8GH86_9MICO</name>
<evidence type="ECO:0000256" key="9">
    <source>
        <dbReference type="SAM" id="SignalP"/>
    </source>
</evidence>
<keyword evidence="4 11" id="KW-0378">Hydrolase</keyword>
<feature type="signal peptide" evidence="9">
    <location>
        <begin position="1"/>
        <end position="23"/>
    </location>
</feature>
<protein>
    <recommendedName>
        <fullName evidence="3">glucan endo-1,3-beta-D-glucosidase</fullName>
        <ecNumber evidence="3">3.2.1.39</ecNumber>
    </recommendedName>
</protein>
<accession>A0ABT8GH86</accession>
<evidence type="ECO:0000313" key="12">
    <source>
        <dbReference type="Proteomes" id="UP001172708"/>
    </source>
</evidence>
<keyword evidence="9" id="KW-0732">Signal</keyword>
<keyword evidence="7" id="KW-0961">Cell wall biogenesis/degradation</keyword>
<dbReference type="PROSITE" id="PS52008">
    <property type="entry name" value="GH81"/>
    <property type="match status" value="1"/>
</dbReference>
<comment type="similarity">
    <text evidence="2">Belongs to the glycosyl hydrolase 81 family.</text>
</comment>
<comment type="caution">
    <text evidence="11">The sequence shown here is derived from an EMBL/GenBank/DDBJ whole genome shotgun (WGS) entry which is preliminary data.</text>
</comment>
<keyword evidence="8" id="KW-0624">Polysaccharide degradation</keyword>
<dbReference type="GO" id="GO:0016787">
    <property type="term" value="F:hydrolase activity"/>
    <property type="evidence" value="ECO:0007669"/>
    <property type="project" value="UniProtKB-KW"/>
</dbReference>
<dbReference type="InterPro" id="IPR005200">
    <property type="entry name" value="Endo-beta-glucanase"/>
</dbReference>
<dbReference type="InterPro" id="IPR040720">
    <property type="entry name" value="GH81_C"/>
</dbReference>
<organism evidence="11 12">
    <name type="scientific">Demequina muriae</name>
    <dbReference type="NCBI Taxonomy" id="3051664"/>
    <lineage>
        <taxon>Bacteria</taxon>
        <taxon>Bacillati</taxon>
        <taxon>Actinomycetota</taxon>
        <taxon>Actinomycetes</taxon>
        <taxon>Micrococcales</taxon>
        <taxon>Demequinaceae</taxon>
        <taxon>Demequina</taxon>
    </lineage>
</organism>
<evidence type="ECO:0000256" key="2">
    <source>
        <dbReference type="ARBA" id="ARBA00010730"/>
    </source>
</evidence>
<dbReference type="EMBL" id="JAUHQA010000001">
    <property type="protein sequence ID" value="MDN4480780.1"/>
    <property type="molecule type" value="Genomic_DNA"/>
</dbReference>
<proteinExistence type="inferred from homology"/>
<evidence type="ECO:0000256" key="6">
    <source>
        <dbReference type="ARBA" id="ARBA00023295"/>
    </source>
</evidence>
<feature type="chain" id="PRO_5046705722" description="glucan endo-1,3-beta-D-glucosidase" evidence="9">
    <location>
        <begin position="24"/>
        <end position="654"/>
    </location>
</feature>
<evidence type="ECO:0000256" key="7">
    <source>
        <dbReference type="ARBA" id="ARBA00023316"/>
    </source>
</evidence>
<evidence type="ECO:0000256" key="8">
    <source>
        <dbReference type="ARBA" id="ARBA00023326"/>
    </source>
</evidence>
<evidence type="ECO:0000256" key="5">
    <source>
        <dbReference type="ARBA" id="ARBA00023277"/>
    </source>
</evidence>
<evidence type="ECO:0000313" key="11">
    <source>
        <dbReference type="EMBL" id="MDN4480780.1"/>
    </source>
</evidence>
<evidence type="ECO:0000256" key="4">
    <source>
        <dbReference type="ARBA" id="ARBA00022801"/>
    </source>
</evidence>